<dbReference type="EMBL" id="CP108021">
    <property type="protein sequence ID" value="WUM21439.1"/>
    <property type="molecule type" value="Genomic_DNA"/>
</dbReference>
<accession>A0AAU4K647</accession>
<dbReference type="PANTHER" id="PTHR43861">
    <property type="entry name" value="TRANS-ACONITATE 2-METHYLTRANSFERASE-RELATED"/>
    <property type="match status" value="1"/>
</dbReference>
<keyword evidence="1" id="KW-0808">Transferase</keyword>
<reference evidence="3 4" key="1">
    <citation type="submission" date="2022-10" db="EMBL/GenBank/DDBJ databases">
        <title>The complete genomes of actinobacterial strains from the NBC collection.</title>
        <authorList>
            <person name="Joergensen T.S."/>
            <person name="Alvarez Arevalo M."/>
            <person name="Sterndorff E.B."/>
            <person name="Faurdal D."/>
            <person name="Vuksanovic O."/>
            <person name="Mourched A.-S."/>
            <person name="Charusanti P."/>
            <person name="Shaw S."/>
            <person name="Blin K."/>
            <person name="Weber T."/>
        </authorList>
    </citation>
    <scope>NUCLEOTIDE SEQUENCE [LARGE SCALE GENOMIC DNA]</scope>
    <source>
        <strain evidence="3 4">NBC_00319</strain>
    </source>
</reference>
<dbReference type="GO" id="GO:0008168">
    <property type="term" value="F:methyltransferase activity"/>
    <property type="evidence" value="ECO:0007669"/>
    <property type="project" value="UniProtKB-KW"/>
</dbReference>
<dbReference type="RefSeq" id="WP_328858510.1">
    <property type="nucleotide sequence ID" value="NZ_CP108021.1"/>
</dbReference>
<proteinExistence type="predicted"/>
<organism evidence="3 4">
    <name type="scientific">Williamsia herbipolensis</name>
    <dbReference type="NCBI Taxonomy" id="1603258"/>
    <lineage>
        <taxon>Bacteria</taxon>
        <taxon>Bacillati</taxon>
        <taxon>Actinomycetota</taxon>
        <taxon>Actinomycetes</taxon>
        <taxon>Mycobacteriales</taxon>
        <taxon>Nocardiaceae</taxon>
        <taxon>Williamsia</taxon>
    </lineage>
</organism>
<dbReference type="Pfam" id="PF13649">
    <property type="entry name" value="Methyltransf_25"/>
    <property type="match status" value="1"/>
</dbReference>
<dbReference type="InterPro" id="IPR029063">
    <property type="entry name" value="SAM-dependent_MTases_sf"/>
</dbReference>
<dbReference type="AlphaFoldDB" id="A0AAU4K647"/>
<feature type="domain" description="Methyltransferase" evidence="2">
    <location>
        <begin position="38"/>
        <end position="127"/>
    </location>
</feature>
<dbReference type="KEGG" id="whr:OG579_06525"/>
<evidence type="ECO:0000259" key="2">
    <source>
        <dbReference type="Pfam" id="PF13649"/>
    </source>
</evidence>
<keyword evidence="3" id="KW-0489">Methyltransferase</keyword>
<dbReference type="SUPFAM" id="SSF53335">
    <property type="entry name" value="S-adenosyl-L-methionine-dependent methyltransferases"/>
    <property type="match status" value="1"/>
</dbReference>
<dbReference type="PANTHER" id="PTHR43861:SF3">
    <property type="entry name" value="PUTATIVE (AFU_ORTHOLOGUE AFUA_2G14390)-RELATED"/>
    <property type="match status" value="1"/>
</dbReference>
<sequence>MDEDFWNARYDEDDRVWSGDPNGALVDEMTDVAPGRALDLGSGEGDDARWLAARGWEVTAVDISSVAIDRARALGAAGSITWERRDVAVDGPPSGPFDLVSMQYFPMMRVEGDGPMRALLDVVAPGGTLLWVAHDMTDIHRHQAEHAANAADDEPRWRGPDLDSIYHTDHVAALLGDEWAVVRNELRPRRHSGVGGGAHHVNDVVLRAARA</sequence>
<evidence type="ECO:0000256" key="1">
    <source>
        <dbReference type="ARBA" id="ARBA00022679"/>
    </source>
</evidence>
<dbReference type="InterPro" id="IPR041698">
    <property type="entry name" value="Methyltransf_25"/>
</dbReference>
<protein>
    <submittedName>
        <fullName evidence="3">Methyltransferase domain-containing protein</fullName>
    </submittedName>
</protein>
<dbReference type="Proteomes" id="UP001432128">
    <property type="component" value="Chromosome"/>
</dbReference>
<dbReference type="GO" id="GO:0032259">
    <property type="term" value="P:methylation"/>
    <property type="evidence" value="ECO:0007669"/>
    <property type="project" value="UniProtKB-KW"/>
</dbReference>
<evidence type="ECO:0000313" key="4">
    <source>
        <dbReference type="Proteomes" id="UP001432128"/>
    </source>
</evidence>
<dbReference type="CDD" id="cd02440">
    <property type="entry name" value="AdoMet_MTases"/>
    <property type="match status" value="1"/>
</dbReference>
<gene>
    <name evidence="3" type="ORF">OG579_06525</name>
</gene>
<evidence type="ECO:0000313" key="3">
    <source>
        <dbReference type="EMBL" id="WUM21439.1"/>
    </source>
</evidence>
<name>A0AAU4K647_9NOCA</name>
<keyword evidence="4" id="KW-1185">Reference proteome</keyword>
<dbReference type="Gene3D" id="3.40.50.150">
    <property type="entry name" value="Vaccinia Virus protein VP39"/>
    <property type="match status" value="1"/>
</dbReference>